<proteinExistence type="predicted"/>
<reference evidence="1 2" key="1">
    <citation type="submission" date="2019-04" db="EMBL/GenBank/DDBJ databases">
        <authorList>
            <person name="Hwang J.C."/>
        </authorList>
    </citation>
    <scope>NUCLEOTIDE SEQUENCE [LARGE SCALE GENOMIC DNA]</scope>
    <source>
        <strain evidence="1 2">IMCC35001</strain>
    </source>
</reference>
<protein>
    <submittedName>
        <fullName evidence="1">NGG1p interacting factor NIF3</fullName>
    </submittedName>
</protein>
<comment type="caution">
    <text evidence="1">The sequence shown here is derived from an EMBL/GenBank/DDBJ whole genome shotgun (WGS) entry which is preliminary data.</text>
</comment>
<dbReference type="InterPro" id="IPR036069">
    <property type="entry name" value="DUF34/NIF3_sf"/>
</dbReference>
<name>A0A4U1BFH3_9GAMM</name>
<dbReference type="EMBL" id="SWCI01000003">
    <property type="protein sequence ID" value="TKB50014.1"/>
    <property type="molecule type" value="Genomic_DNA"/>
</dbReference>
<evidence type="ECO:0000313" key="1">
    <source>
        <dbReference type="EMBL" id="TKB50014.1"/>
    </source>
</evidence>
<dbReference type="OrthoDB" id="9795763at2"/>
<dbReference type="Proteomes" id="UP000305674">
    <property type="component" value="Unassembled WGS sequence"/>
</dbReference>
<organism evidence="1 2">
    <name type="scientific">Ferrimonas sediminicola</name>
    <dbReference type="NCBI Taxonomy" id="2569538"/>
    <lineage>
        <taxon>Bacteria</taxon>
        <taxon>Pseudomonadati</taxon>
        <taxon>Pseudomonadota</taxon>
        <taxon>Gammaproteobacteria</taxon>
        <taxon>Alteromonadales</taxon>
        <taxon>Ferrimonadaceae</taxon>
        <taxon>Ferrimonas</taxon>
    </lineage>
</organism>
<dbReference type="AlphaFoldDB" id="A0A4U1BFH3"/>
<gene>
    <name evidence="1" type="ORF">FCL40_06985</name>
</gene>
<dbReference type="Gene3D" id="3.30.70.120">
    <property type="match status" value="1"/>
</dbReference>
<accession>A0A4U1BFH3</accession>
<dbReference type="FunFam" id="3.30.70.120:FF:000006">
    <property type="entry name" value="GTP cyclohydrolase 1 type 2 homolog"/>
    <property type="match status" value="1"/>
</dbReference>
<dbReference type="PANTHER" id="PTHR41774:SF1">
    <property type="entry name" value="NGG1P INTERACTING FACTOR NIF3"/>
    <property type="match status" value="1"/>
</dbReference>
<sequence>MKKLEFYVPKAHLEPVLDALFHAGAGRIGHYDRCCWYAEGMGQFRPIEGADPYVHSGQQVHREPEFKVELVFQAALQTEVIAALKQAHPYETPAYQVLGIET</sequence>
<evidence type="ECO:0000313" key="2">
    <source>
        <dbReference type="Proteomes" id="UP000305674"/>
    </source>
</evidence>
<keyword evidence="2" id="KW-1185">Reference proteome</keyword>
<dbReference type="SUPFAM" id="SSF102705">
    <property type="entry name" value="NIF3 (NGG1p interacting factor 3)-like"/>
    <property type="match status" value="1"/>
</dbReference>
<dbReference type="InterPro" id="IPR015867">
    <property type="entry name" value="N-reg_PII/ATP_PRibTrfase_C"/>
</dbReference>
<dbReference type="PANTHER" id="PTHR41774">
    <property type="match status" value="1"/>
</dbReference>